<dbReference type="KEGG" id="plw:D5F53_10895"/>
<evidence type="ECO:0000259" key="2">
    <source>
        <dbReference type="Pfam" id="PF09323"/>
    </source>
</evidence>
<feature type="transmembrane region" description="Helical" evidence="1">
    <location>
        <begin position="42"/>
        <end position="62"/>
    </location>
</feature>
<dbReference type="InterPro" id="IPR048493">
    <property type="entry name" value="DUF1980_N"/>
</dbReference>
<protein>
    <submittedName>
        <fullName evidence="4">TIGR03943 family protein</fullName>
    </submittedName>
</protein>
<feature type="transmembrane region" description="Helical" evidence="1">
    <location>
        <begin position="83"/>
        <end position="103"/>
    </location>
</feature>
<feature type="domain" description="DUF1980" evidence="3">
    <location>
        <begin position="166"/>
        <end position="300"/>
    </location>
</feature>
<dbReference type="Pfam" id="PF09323">
    <property type="entry name" value="DUF1980"/>
    <property type="match status" value="1"/>
</dbReference>
<dbReference type="InterPro" id="IPR048447">
    <property type="entry name" value="DUF1980_C"/>
</dbReference>
<evidence type="ECO:0000256" key="1">
    <source>
        <dbReference type="SAM" id="Phobius"/>
    </source>
</evidence>
<dbReference type="Proteomes" id="UP000266552">
    <property type="component" value="Chromosome"/>
</dbReference>
<organism evidence="4 5">
    <name type="scientific">Paenibacillus lautus</name>
    <name type="common">Bacillus lautus</name>
    <dbReference type="NCBI Taxonomy" id="1401"/>
    <lineage>
        <taxon>Bacteria</taxon>
        <taxon>Bacillati</taxon>
        <taxon>Bacillota</taxon>
        <taxon>Bacilli</taxon>
        <taxon>Bacillales</taxon>
        <taxon>Paenibacillaceae</taxon>
        <taxon>Paenibacillus</taxon>
    </lineage>
</organism>
<dbReference type="RefSeq" id="WP_119847699.1">
    <property type="nucleotide sequence ID" value="NZ_CP032412.1"/>
</dbReference>
<evidence type="ECO:0000313" key="5">
    <source>
        <dbReference type="Proteomes" id="UP000266552"/>
    </source>
</evidence>
<dbReference type="AlphaFoldDB" id="A0A385TJB3"/>
<feature type="transmembrane region" description="Helical" evidence="1">
    <location>
        <begin position="12"/>
        <end position="30"/>
    </location>
</feature>
<feature type="domain" description="DUF1980" evidence="2">
    <location>
        <begin position="13"/>
        <end position="118"/>
    </location>
</feature>
<dbReference type="PANTHER" id="PTHR40047">
    <property type="entry name" value="UPF0703 PROTEIN YCGQ"/>
    <property type="match status" value="1"/>
</dbReference>
<gene>
    <name evidence="4" type="ORF">D5F53_10895</name>
</gene>
<evidence type="ECO:0000313" key="4">
    <source>
        <dbReference type="EMBL" id="AYB43769.1"/>
    </source>
</evidence>
<keyword evidence="1" id="KW-0812">Transmembrane</keyword>
<dbReference type="NCBIfam" id="TIGR03943">
    <property type="entry name" value="TIGR03943 family putative permease subunit"/>
    <property type="match status" value="1"/>
</dbReference>
<keyword evidence="1" id="KW-0472">Membrane</keyword>
<sequence>MKPSLSLRSHYLLRSLLIAALAAYIMHLNASNSLDYYLAPHMQTLLLLCPVPLLFIAFGMLWHAIAGASGEVCDCEHPLPSGLIKNISVYGLFTVPLLFGLLLPDQALGSDMAAKKGMIYTYPNPDVRRKTEERNAPAVSGMEKHVTNDDQTAAEDIALNERFVPKDIYSVEFAELAKRLYTLPVIRVEPDIFSETVGAMDMYKQHFQGKAITVQGFVFRDGHMNEDTFAVSRFLVMCCTADAVPFGVMVRAANASSFANDAWVQIDGTIQVATVDGKETLQIQAERIQPIEEPSSPYIFTNPDSVAEFDELYSNDIETKEEINQ</sequence>
<dbReference type="Pfam" id="PF21537">
    <property type="entry name" value="DUF1980_C"/>
    <property type="match status" value="1"/>
</dbReference>
<evidence type="ECO:0000259" key="3">
    <source>
        <dbReference type="Pfam" id="PF21537"/>
    </source>
</evidence>
<keyword evidence="1" id="KW-1133">Transmembrane helix</keyword>
<reference evidence="4 5" key="1">
    <citation type="submission" date="2018-09" db="EMBL/GenBank/DDBJ databases">
        <title>Genome Sequence of Paenibacillus lautus Strain E7593-69, Azo Dye-Degrading Bacteria, Isolated from Commercial Tattoo Inks.</title>
        <authorList>
            <person name="Nho S.W."/>
            <person name="Kim S.-J."/>
            <person name="Kweon O."/>
            <person name="Cerniglia C.E."/>
        </authorList>
    </citation>
    <scope>NUCLEOTIDE SEQUENCE [LARGE SCALE GENOMIC DNA]</scope>
    <source>
        <strain evidence="4 5">E7593-69</strain>
    </source>
</reference>
<dbReference type="PANTHER" id="PTHR40047:SF1">
    <property type="entry name" value="UPF0703 PROTEIN YCGQ"/>
    <property type="match status" value="1"/>
</dbReference>
<name>A0A385TJB3_PAELA</name>
<keyword evidence="5" id="KW-1185">Reference proteome</keyword>
<dbReference type="InterPro" id="IPR015402">
    <property type="entry name" value="DUF1980"/>
</dbReference>
<dbReference type="InterPro" id="IPR052955">
    <property type="entry name" value="UPF0703_membrane_permease"/>
</dbReference>
<proteinExistence type="predicted"/>
<accession>A0A385TJB3</accession>
<dbReference type="EMBL" id="CP032412">
    <property type="protein sequence ID" value="AYB43769.1"/>
    <property type="molecule type" value="Genomic_DNA"/>
</dbReference>